<dbReference type="GO" id="GO:0043571">
    <property type="term" value="P:maintenance of CRISPR repeat elements"/>
    <property type="evidence" value="ECO:0007669"/>
    <property type="project" value="UniProtKB-UniRule"/>
</dbReference>
<reference evidence="4" key="1">
    <citation type="submission" date="2016-10" db="EMBL/GenBank/DDBJ databases">
        <authorList>
            <person name="Varghese N."/>
            <person name="Submissions S."/>
        </authorList>
    </citation>
    <scope>NUCLEOTIDE SEQUENCE [LARGE SCALE GENOMIC DNA]</scope>
    <source>
        <strain evidence="4">KHC7</strain>
    </source>
</reference>
<dbReference type="PIRSF" id="PIRSF029950">
    <property type="entry name" value="Cas_CT1134"/>
    <property type="match status" value="1"/>
</dbReference>
<dbReference type="RefSeq" id="WP_092153983.1">
    <property type="nucleotide sequence ID" value="NZ_FNBX01000011.1"/>
</dbReference>
<keyword evidence="2" id="KW-0378">Hydrolase</keyword>
<keyword evidence="2" id="KW-0694">RNA-binding</keyword>
<dbReference type="GO" id="GO:0051607">
    <property type="term" value="P:defense response to virus"/>
    <property type="evidence" value="ECO:0007669"/>
    <property type="project" value="UniProtKB-UniRule"/>
</dbReference>
<gene>
    <name evidence="3" type="ORF">SAMN05192586_1116</name>
</gene>
<comment type="similarity">
    <text evidence="2">Belongs to the CRISPR-associated protein Cas5 family. Subtype I-C/Dvulg subfamily.</text>
</comment>
<dbReference type="InterPro" id="IPR010155">
    <property type="entry name" value="CRISPR-assoc_prot_Cas5d"/>
</dbReference>
<evidence type="ECO:0000313" key="4">
    <source>
        <dbReference type="Proteomes" id="UP000199355"/>
    </source>
</evidence>
<dbReference type="Proteomes" id="UP000199355">
    <property type="component" value="Unassembled WGS sequence"/>
</dbReference>
<dbReference type="EMBL" id="FNBX01000011">
    <property type="protein sequence ID" value="SDF70835.1"/>
    <property type="molecule type" value="Genomic_DNA"/>
</dbReference>
<dbReference type="InterPro" id="IPR021124">
    <property type="entry name" value="CRISPR-assoc_prot_Cas5"/>
</dbReference>
<dbReference type="InterPro" id="IPR013422">
    <property type="entry name" value="CRISPR-assoc_prot_Cas5_N"/>
</dbReference>
<dbReference type="AlphaFoldDB" id="A0A1G7N9S8"/>
<dbReference type="NCBIfam" id="TIGR02593">
    <property type="entry name" value="CRISPR_cas5"/>
    <property type="match status" value="1"/>
</dbReference>
<evidence type="ECO:0000313" key="3">
    <source>
        <dbReference type="EMBL" id="SDF70835.1"/>
    </source>
</evidence>
<dbReference type="STRING" id="571438.SAMN05192586_1116"/>
<name>A0A1G7N9S8_9BACT</name>
<dbReference type="GO" id="GO:0016787">
    <property type="term" value="F:hydrolase activity"/>
    <property type="evidence" value="ECO:0007669"/>
    <property type="project" value="UniProtKB-KW"/>
</dbReference>
<dbReference type="CDD" id="cd09752">
    <property type="entry name" value="Cas5_I-C"/>
    <property type="match status" value="1"/>
</dbReference>
<protein>
    <recommendedName>
        <fullName evidence="2">pre-crRNA processing endonuclease</fullName>
        <ecNumber evidence="2">3.1.-.-</ecNumber>
    </recommendedName>
</protein>
<dbReference type="EC" id="3.1.-.-" evidence="2"/>
<comment type="function">
    <text evidence="2">CRISPR (clustered regularly interspaced short palindromic repeat) is an adaptive immune system that provides protection against mobile genetic elements (viruses, transposable elements and conjugative plasmids). CRISPR clusters contain spacers, sequences complementary to antecedent mobile elements, and target invading nucleic acids. CRISPR clusters are transcribed and processed into CRISPR RNA (crRNA).</text>
</comment>
<keyword evidence="2" id="KW-0540">Nuclease</keyword>
<dbReference type="OrthoDB" id="5621871at2"/>
<organism evidence="3 4">
    <name type="scientific">Desulfovibrio legallii</name>
    <dbReference type="NCBI Taxonomy" id="571438"/>
    <lineage>
        <taxon>Bacteria</taxon>
        <taxon>Pseudomonadati</taxon>
        <taxon>Thermodesulfobacteriota</taxon>
        <taxon>Desulfovibrionia</taxon>
        <taxon>Desulfovibrionales</taxon>
        <taxon>Desulfovibrionaceae</taxon>
        <taxon>Desulfovibrio</taxon>
    </lineage>
</organism>
<evidence type="ECO:0000256" key="1">
    <source>
        <dbReference type="ARBA" id="ARBA00023118"/>
    </source>
</evidence>
<keyword evidence="1 2" id="KW-0051">Antiviral defense</keyword>
<sequence length="216" mass="24389">MQGVRLRVWGDYACFTRPEMKAERVSYDVMTPSAARGVLEAVYWKPSIRWVVDKIHVLRPIVFDNVRRNEVADKIPVKGKTGVAAAMKDGVTPLRLFVEESRQQRAALVLRHVDYVIEAHFAYTGAEDHNDGKHLDIFNRRAARGQCFHRPYLGCREFAAFFAPVEGEIPASALAGELDLGLMLYDLDYTADMSPRFFRARLRDGVLDCREGGNGA</sequence>
<keyword evidence="4" id="KW-1185">Reference proteome</keyword>
<dbReference type="Gene3D" id="3.30.70.2660">
    <property type="match status" value="1"/>
</dbReference>
<dbReference type="GO" id="GO:0004519">
    <property type="term" value="F:endonuclease activity"/>
    <property type="evidence" value="ECO:0007669"/>
    <property type="project" value="UniProtKB-UniRule"/>
</dbReference>
<dbReference type="Pfam" id="PF09704">
    <property type="entry name" value="Cas_Cas5d"/>
    <property type="match status" value="1"/>
</dbReference>
<keyword evidence="2" id="KW-0255">Endonuclease</keyword>
<dbReference type="NCBIfam" id="TIGR01876">
    <property type="entry name" value="cas_Cas5d"/>
    <property type="match status" value="1"/>
</dbReference>
<evidence type="ECO:0000256" key="2">
    <source>
        <dbReference type="PIRNR" id="PIRNR029950"/>
    </source>
</evidence>
<accession>A0A1G7N9S8</accession>
<dbReference type="GO" id="GO:0003723">
    <property type="term" value="F:RNA binding"/>
    <property type="evidence" value="ECO:0007669"/>
    <property type="project" value="UniProtKB-UniRule"/>
</dbReference>
<proteinExistence type="inferred from homology"/>